<name>A0A5N5HE49_9ROSA</name>
<evidence type="ECO:0000313" key="2">
    <source>
        <dbReference type="Proteomes" id="UP000327157"/>
    </source>
</evidence>
<accession>A0A5N5HE49</accession>
<gene>
    <name evidence="1" type="ORF">D8674_017946</name>
</gene>
<reference evidence="2" key="2">
    <citation type="submission" date="2019-10" db="EMBL/GenBank/DDBJ databases">
        <title>A de novo genome assembly of a pear dwarfing rootstock.</title>
        <authorList>
            <person name="Wang F."/>
            <person name="Wang J."/>
            <person name="Li S."/>
            <person name="Zhang Y."/>
            <person name="Fang M."/>
            <person name="Ma L."/>
            <person name="Zhao Y."/>
            <person name="Jiang S."/>
        </authorList>
    </citation>
    <scope>NUCLEOTIDE SEQUENCE [LARGE SCALE GENOMIC DNA]</scope>
</reference>
<evidence type="ECO:0000313" key="1">
    <source>
        <dbReference type="EMBL" id="KAB2626286.1"/>
    </source>
</evidence>
<dbReference type="EMBL" id="SMOL01000160">
    <property type="protein sequence ID" value="KAB2626286.1"/>
    <property type="molecule type" value="Genomic_DNA"/>
</dbReference>
<dbReference type="OrthoDB" id="1750978at2759"/>
<keyword evidence="2" id="KW-1185">Reference proteome</keyword>
<proteinExistence type="predicted"/>
<comment type="caution">
    <text evidence="1">The sequence shown here is derived from an EMBL/GenBank/DDBJ whole genome shotgun (WGS) entry which is preliminary data.</text>
</comment>
<reference evidence="1 2" key="3">
    <citation type="submission" date="2019-11" db="EMBL/GenBank/DDBJ databases">
        <title>A de novo genome assembly of a pear dwarfing rootstock.</title>
        <authorList>
            <person name="Wang F."/>
            <person name="Wang J."/>
            <person name="Li S."/>
            <person name="Zhang Y."/>
            <person name="Fang M."/>
            <person name="Ma L."/>
            <person name="Zhao Y."/>
            <person name="Jiang S."/>
        </authorList>
    </citation>
    <scope>NUCLEOTIDE SEQUENCE [LARGE SCALE GENOMIC DNA]</scope>
    <source>
        <strain evidence="1">S2</strain>
        <tissue evidence="1">Leaf</tissue>
    </source>
</reference>
<organism evidence="1 2">
    <name type="scientific">Pyrus ussuriensis x Pyrus communis</name>
    <dbReference type="NCBI Taxonomy" id="2448454"/>
    <lineage>
        <taxon>Eukaryota</taxon>
        <taxon>Viridiplantae</taxon>
        <taxon>Streptophyta</taxon>
        <taxon>Embryophyta</taxon>
        <taxon>Tracheophyta</taxon>
        <taxon>Spermatophyta</taxon>
        <taxon>Magnoliopsida</taxon>
        <taxon>eudicotyledons</taxon>
        <taxon>Gunneridae</taxon>
        <taxon>Pentapetalae</taxon>
        <taxon>rosids</taxon>
        <taxon>fabids</taxon>
        <taxon>Rosales</taxon>
        <taxon>Rosaceae</taxon>
        <taxon>Amygdaloideae</taxon>
        <taxon>Maleae</taxon>
        <taxon>Pyrus</taxon>
    </lineage>
</organism>
<sequence>MSESGSSSDEGSPSFSSRFELAMLESCTKETLDDFRNCQTLANIGSSSFMSVGEGVVFDAIPIFRFEFTADLLEKNLLDSERQLEALRQSCSIPRSVGMRLVHQEELPSKPPKGHVMQLNPGFEDTLIGFYIIWMDCGLGEPSFHQWRYCYKMRPMKACSEYAECACRSERERIVFVEKVSKKGGTSTKKGKAPMLVPVDDILFHKGARKHQVRSAPRPKSHEEVLTITATKKAEAKAIRCAATIVAGEERRLLPPCKRTRPGLVPVRYFGLTFGLQLVYFPKEL</sequence>
<dbReference type="AlphaFoldDB" id="A0A5N5HE49"/>
<reference evidence="1 2" key="1">
    <citation type="submission" date="2019-09" db="EMBL/GenBank/DDBJ databases">
        <authorList>
            <person name="Ou C."/>
        </authorList>
    </citation>
    <scope>NUCLEOTIDE SEQUENCE [LARGE SCALE GENOMIC DNA]</scope>
    <source>
        <strain evidence="1">S2</strain>
        <tissue evidence="1">Leaf</tissue>
    </source>
</reference>
<dbReference type="Proteomes" id="UP000327157">
    <property type="component" value="Chromosome 16"/>
</dbReference>
<protein>
    <submittedName>
        <fullName evidence="1">Uncharacterized protein</fullName>
    </submittedName>
</protein>